<feature type="domain" description="Cupin type-2" evidence="1">
    <location>
        <begin position="66"/>
        <end position="122"/>
    </location>
</feature>
<gene>
    <name evidence="2" type="ORF">V6984_16560</name>
</gene>
<dbReference type="RefSeq" id="WP_342756710.1">
    <property type="nucleotide sequence ID" value="NZ_CP146256.1"/>
</dbReference>
<proteinExistence type="predicted"/>
<protein>
    <submittedName>
        <fullName evidence="2">Cupin domain-containing protein</fullName>
    </submittedName>
</protein>
<dbReference type="Proteomes" id="UP001451571">
    <property type="component" value="Chromosome"/>
</dbReference>
<dbReference type="InterPro" id="IPR052538">
    <property type="entry name" value="Flavonoid_dioxygenase-like"/>
</dbReference>
<dbReference type="SUPFAM" id="SSF51182">
    <property type="entry name" value="RmlC-like cupins"/>
    <property type="match status" value="1"/>
</dbReference>
<keyword evidence="3" id="KW-1185">Reference proteome</keyword>
<dbReference type="InterPro" id="IPR013096">
    <property type="entry name" value="Cupin_2"/>
</dbReference>
<evidence type="ECO:0000313" key="2">
    <source>
        <dbReference type="EMBL" id="XAH73103.1"/>
    </source>
</evidence>
<evidence type="ECO:0000259" key="1">
    <source>
        <dbReference type="Pfam" id="PF07883"/>
    </source>
</evidence>
<reference evidence="2 3" key="1">
    <citation type="submission" date="2024-02" db="EMBL/GenBank/DDBJ databases">
        <title>Bacterial strain from lacustrine sediment.</title>
        <authorList>
            <person name="Petit C."/>
            <person name="Fadhlaoui K."/>
        </authorList>
    </citation>
    <scope>NUCLEOTIDE SEQUENCE [LARGE SCALE GENOMIC DNA]</scope>
    <source>
        <strain evidence="2 3">IPX-CK</strain>
    </source>
</reference>
<accession>A0ABZ3ESA1</accession>
<dbReference type="EMBL" id="CP146256">
    <property type="protein sequence ID" value="XAH73103.1"/>
    <property type="molecule type" value="Genomic_DNA"/>
</dbReference>
<dbReference type="InterPro" id="IPR011051">
    <property type="entry name" value="RmlC_Cupin_sf"/>
</dbReference>
<dbReference type="InterPro" id="IPR014710">
    <property type="entry name" value="RmlC-like_jellyroll"/>
</dbReference>
<sequence>MDIYTGGFPSSSNSINQGPNPFVTNLRQDVMINTNFFTARWTGRYMQLGLMTIPVNSEVGLDMLINSDQFYYIEQGTALVVMGMSRESLNFRTQAQSGFSIFVPSGTWHNILNIGNNNLKMFLTIAPPFLPYNTNFERSEDWVPAKYH</sequence>
<name>A0ABZ3ESA1_9FIRM</name>
<dbReference type="Pfam" id="PF07883">
    <property type="entry name" value="Cupin_2"/>
    <property type="match status" value="1"/>
</dbReference>
<organism evidence="2 3">
    <name type="scientific">Kineothrix sedimenti</name>
    <dbReference type="NCBI Taxonomy" id="3123317"/>
    <lineage>
        <taxon>Bacteria</taxon>
        <taxon>Bacillati</taxon>
        <taxon>Bacillota</taxon>
        <taxon>Clostridia</taxon>
        <taxon>Lachnospirales</taxon>
        <taxon>Lachnospiraceae</taxon>
        <taxon>Kineothrix</taxon>
    </lineage>
</organism>
<evidence type="ECO:0000313" key="3">
    <source>
        <dbReference type="Proteomes" id="UP001451571"/>
    </source>
</evidence>
<dbReference type="PANTHER" id="PTHR43346:SF1">
    <property type="entry name" value="QUERCETIN 2,3-DIOXYGENASE-RELATED"/>
    <property type="match status" value="1"/>
</dbReference>
<dbReference type="Gene3D" id="2.60.120.10">
    <property type="entry name" value="Jelly Rolls"/>
    <property type="match status" value="1"/>
</dbReference>
<dbReference type="PANTHER" id="PTHR43346">
    <property type="entry name" value="LIGAND BINDING DOMAIN PROTEIN, PUTATIVE (AFU_ORTHOLOGUE AFUA_6G14370)-RELATED"/>
    <property type="match status" value="1"/>
</dbReference>